<accession>A0A6N2N5Q2</accession>
<gene>
    <name evidence="1" type="ORF">SVIM_LOCUS469357</name>
</gene>
<dbReference type="EMBL" id="CAADRP010002151">
    <property type="protein sequence ID" value="VFU62204.1"/>
    <property type="molecule type" value="Genomic_DNA"/>
</dbReference>
<evidence type="ECO:0000313" key="1">
    <source>
        <dbReference type="EMBL" id="VFU62204.1"/>
    </source>
</evidence>
<organism evidence="1">
    <name type="scientific">Salix viminalis</name>
    <name type="common">Common osier</name>
    <name type="synonym">Basket willow</name>
    <dbReference type="NCBI Taxonomy" id="40686"/>
    <lineage>
        <taxon>Eukaryota</taxon>
        <taxon>Viridiplantae</taxon>
        <taxon>Streptophyta</taxon>
        <taxon>Embryophyta</taxon>
        <taxon>Tracheophyta</taxon>
        <taxon>Spermatophyta</taxon>
        <taxon>Magnoliopsida</taxon>
        <taxon>eudicotyledons</taxon>
        <taxon>Gunneridae</taxon>
        <taxon>Pentapetalae</taxon>
        <taxon>rosids</taxon>
        <taxon>fabids</taxon>
        <taxon>Malpighiales</taxon>
        <taxon>Salicaceae</taxon>
        <taxon>Saliceae</taxon>
        <taxon>Salix</taxon>
    </lineage>
</organism>
<name>A0A6N2N5Q2_SALVM</name>
<protein>
    <submittedName>
        <fullName evidence="1">Uncharacterized protein</fullName>
    </submittedName>
</protein>
<sequence length="76" mass="8679">MASGLGAEWAVENRSRKKKERVGRYCGGTVTNSHFISYFDPKQLYLDNKCVSRIINEEGTEFRQKIENTETINGCC</sequence>
<reference evidence="1" key="1">
    <citation type="submission" date="2019-03" db="EMBL/GenBank/DDBJ databases">
        <authorList>
            <person name="Mank J."/>
            <person name="Almeida P."/>
        </authorList>
    </citation>
    <scope>NUCLEOTIDE SEQUENCE</scope>
    <source>
        <strain evidence="1">78183</strain>
    </source>
</reference>
<dbReference type="AlphaFoldDB" id="A0A6N2N5Q2"/>
<proteinExistence type="predicted"/>